<organism evidence="1 2">
    <name type="scientific">Botryobasidium botryosum (strain FD-172 SS1)</name>
    <dbReference type="NCBI Taxonomy" id="930990"/>
    <lineage>
        <taxon>Eukaryota</taxon>
        <taxon>Fungi</taxon>
        <taxon>Dikarya</taxon>
        <taxon>Basidiomycota</taxon>
        <taxon>Agaricomycotina</taxon>
        <taxon>Agaricomycetes</taxon>
        <taxon>Cantharellales</taxon>
        <taxon>Botryobasidiaceae</taxon>
        <taxon>Botryobasidium</taxon>
    </lineage>
</organism>
<evidence type="ECO:0000313" key="2">
    <source>
        <dbReference type="Proteomes" id="UP000027195"/>
    </source>
</evidence>
<dbReference type="PANTHER" id="PTHR21192">
    <property type="entry name" value="NUCLEAR PROTEIN E3-3"/>
    <property type="match status" value="1"/>
</dbReference>
<evidence type="ECO:0000313" key="1">
    <source>
        <dbReference type="EMBL" id="KDQ15403.1"/>
    </source>
</evidence>
<dbReference type="InterPro" id="IPR036748">
    <property type="entry name" value="MTH938-like_sf"/>
</dbReference>
<dbReference type="SUPFAM" id="SSF64076">
    <property type="entry name" value="MTH938-like"/>
    <property type="match status" value="1"/>
</dbReference>
<dbReference type="InParanoid" id="A0A067MI17"/>
<name>A0A067MI17_BOTB1</name>
<protein>
    <recommendedName>
        <fullName evidence="3">NADH dehydrogenase [ubiquinone] 1 alpha subcomplex assembly factor 3</fullName>
    </recommendedName>
</protein>
<dbReference type="Pfam" id="PF04430">
    <property type="entry name" value="DUF498"/>
    <property type="match status" value="1"/>
</dbReference>
<dbReference type="GO" id="GO:0032981">
    <property type="term" value="P:mitochondrial respiratory chain complex I assembly"/>
    <property type="evidence" value="ECO:0007669"/>
    <property type="project" value="TreeGrafter"/>
</dbReference>
<dbReference type="HOGENOM" id="CLU_074390_1_2_1"/>
<dbReference type="EMBL" id="KL198032">
    <property type="protein sequence ID" value="KDQ15403.1"/>
    <property type="molecule type" value="Genomic_DNA"/>
</dbReference>
<dbReference type="Gene3D" id="3.40.1230.10">
    <property type="entry name" value="MTH938-like"/>
    <property type="match status" value="1"/>
</dbReference>
<evidence type="ECO:0008006" key="3">
    <source>
        <dbReference type="Google" id="ProtNLM"/>
    </source>
</evidence>
<dbReference type="Proteomes" id="UP000027195">
    <property type="component" value="Unassembled WGS sequence"/>
</dbReference>
<dbReference type="OrthoDB" id="20681at2759"/>
<proteinExistence type="predicted"/>
<dbReference type="AlphaFoldDB" id="A0A067MI17"/>
<dbReference type="PANTHER" id="PTHR21192:SF2">
    <property type="entry name" value="NADH DEHYDROGENASE [UBIQUINONE] 1 ALPHA SUBCOMPLEX ASSEMBLY FACTOR 3"/>
    <property type="match status" value="1"/>
</dbReference>
<sequence length="189" mass="20487">MSLSTALRSATLRSVLRSRVPATHLQPARGFNTSRPLNSGLTNIFDDAPSPAQVRTITPTGAIELVDGLVIPSACIFLNGRVFLWDVSSESSALSWNDKERYKIFEVVVPKPEILLLGTGRNALMPSPSLRAYLNHIGIQIDIMDTRNACSTYNLLAEEGRRVAAALLPVSPSPVPWRSSPPAAPSLRT</sequence>
<dbReference type="GO" id="GO:0005743">
    <property type="term" value="C:mitochondrial inner membrane"/>
    <property type="evidence" value="ECO:0007669"/>
    <property type="project" value="TreeGrafter"/>
</dbReference>
<keyword evidence="2" id="KW-1185">Reference proteome</keyword>
<gene>
    <name evidence="1" type="ORF">BOTBODRAFT_31726</name>
</gene>
<accession>A0A067MI17</accession>
<reference evidence="2" key="1">
    <citation type="journal article" date="2014" name="Proc. Natl. Acad. Sci. U.S.A.">
        <title>Extensive sampling of basidiomycete genomes demonstrates inadequacy of the white-rot/brown-rot paradigm for wood decay fungi.</title>
        <authorList>
            <person name="Riley R."/>
            <person name="Salamov A.A."/>
            <person name="Brown D.W."/>
            <person name="Nagy L.G."/>
            <person name="Floudas D."/>
            <person name="Held B.W."/>
            <person name="Levasseur A."/>
            <person name="Lombard V."/>
            <person name="Morin E."/>
            <person name="Otillar R."/>
            <person name="Lindquist E.A."/>
            <person name="Sun H."/>
            <person name="LaButti K.M."/>
            <person name="Schmutz J."/>
            <person name="Jabbour D."/>
            <person name="Luo H."/>
            <person name="Baker S.E."/>
            <person name="Pisabarro A.G."/>
            <person name="Walton J.D."/>
            <person name="Blanchette R.A."/>
            <person name="Henrissat B."/>
            <person name="Martin F."/>
            <person name="Cullen D."/>
            <person name="Hibbett D.S."/>
            <person name="Grigoriev I.V."/>
        </authorList>
    </citation>
    <scope>NUCLEOTIDE SEQUENCE [LARGE SCALE GENOMIC DNA]</scope>
    <source>
        <strain evidence="2">FD-172 SS1</strain>
    </source>
</reference>
<dbReference type="InterPro" id="IPR007523">
    <property type="entry name" value="NDUFAF3/AAMDC"/>
</dbReference>
<dbReference type="STRING" id="930990.A0A067MI17"/>